<accession>A0A450TDU6</accession>
<reference evidence="1" key="1">
    <citation type="submission" date="2019-02" db="EMBL/GenBank/DDBJ databases">
        <authorList>
            <person name="Gruber-Vodicka R. H."/>
            <person name="Seah K. B. B."/>
        </authorList>
    </citation>
    <scope>NUCLEOTIDE SEQUENCE</scope>
    <source>
        <strain evidence="1">BECK_DK161</strain>
    </source>
</reference>
<sequence length="260" mass="29000">MGLFDFLQRALLIEPQAMAKAHVYTIAQGHEELLLHSRIIKTINGNIRLSPAITAPHLSHPQGSFGALELGEESGLKLITGEGNITSQDWAEIPWSRPEWTYAHQGNNRGMTYINGVTPGTRTELTFPCHYCGLVLPRRNITLTFIFPWPEGDTRYTARAFRTIGLAVDSKSPYVHHTHHAQIYNQVTNAGPPPFEPPLQKLSLLEGGTQTLNERGLVIYTLLRTTLGSGEIARHCARSFLSIVPLCSACYRATEHWRLP</sequence>
<gene>
    <name evidence="1" type="ORF">BECKDK2373C_GA0170839_11267</name>
</gene>
<name>A0A450TDU6_9GAMM</name>
<dbReference type="EMBL" id="CAADEY010000126">
    <property type="protein sequence ID" value="VFJ65150.1"/>
    <property type="molecule type" value="Genomic_DNA"/>
</dbReference>
<organism evidence="1">
    <name type="scientific">Candidatus Kentrum sp. DK</name>
    <dbReference type="NCBI Taxonomy" id="2126562"/>
    <lineage>
        <taxon>Bacteria</taxon>
        <taxon>Pseudomonadati</taxon>
        <taxon>Pseudomonadota</taxon>
        <taxon>Gammaproteobacteria</taxon>
        <taxon>Candidatus Kentrum</taxon>
    </lineage>
</organism>
<dbReference type="AlphaFoldDB" id="A0A450TDU6"/>
<evidence type="ECO:0000313" key="1">
    <source>
        <dbReference type="EMBL" id="VFJ65150.1"/>
    </source>
</evidence>
<protein>
    <submittedName>
        <fullName evidence="1">Uncharacterized protein</fullName>
    </submittedName>
</protein>
<proteinExistence type="predicted"/>